<evidence type="ECO:0000256" key="1">
    <source>
        <dbReference type="ARBA" id="ARBA00004651"/>
    </source>
</evidence>
<evidence type="ECO:0000256" key="2">
    <source>
        <dbReference type="ARBA" id="ARBA00022448"/>
    </source>
</evidence>
<comment type="caution">
    <text evidence="9">The sequence shown here is derived from an EMBL/GenBank/DDBJ whole genome shotgun (WGS) entry which is preliminary data.</text>
</comment>
<keyword evidence="6 7" id="KW-0472">Membrane</keyword>
<keyword evidence="2 7" id="KW-0813">Transport</keyword>
<feature type="transmembrane region" description="Helical" evidence="7">
    <location>
        <begin position="12"/>
        <end position="35"/>
    </location>
</feature>
<evidence type="ECO:0000256" key="3">
    <source>
        <dbReference type="ARBA" id="ARBA00022475"/>
    </source>
</evidence>
<feature type="transmembrane region" description="Helical" evidence="7">
    <location>
        <begin position="76"/>
        <end position="95"/>
    </location>
</feature>
<protein>
    <submittedName>
        <fullName evidence="9">Multiple sugar transport system permease protein</fullName>
    </submittedName>
</protein>
<keyword evidence="5 7" id="KW-1133">Transmembrane helix</keyword>
<feature type="transmembrane region" description="Helical" evidence="7">
    <location>
        <begin position="194"/>
        <end position="215"/>
    </location>
</feature>
<comment type="subcellular location">
    <subcellularLocation>
        <location evidence="1 7">Cell membrane</location>
        <topology evidence="1 7">Multi-pass membrane protein</topology>
    </subcellularLocation>
</comment>
<evidence type="ECO:0000256" key="7">
    <source>
        <dbReference type="RuleBase" id="RU363032"/>
    </source>
</evidence>
<feature type="transmembrane region" description="Helical" evidence="7">
    <location>
        <begin position="293"/>
        <end position="317"/>
    </location>
</feature>
<sequence>MVDTLSPSRSPGGLRLAPLAYLIGAFASLFLGAALEVRFTSGAAGTALYGAALLLTFVGLLLSVRSLRPSGFTRGWYALSLALLAASGTLALLVSFPWLRLLPGLIGVISVLLLIARPGHLSRQVSATLWGWLLTLPALILLGAWHFAPAFYAFWISLFDRVNFVRTPNFVGFENYLIALTNDPMFWKALRNSLWFVALTVPTGIALATVVAILLNQKVRFLSLWRTLFFLPYITALTAAAAVWRWIYDPQFGLLNRALNTPGLDWLNTPEGIFGLALGRFGLEVPEAWAGPSVALCAVIVMSIWHQLGYGVVILLAGLQSIPQEYYEAAQLDGAGWWDQIRHITWPLLSPTTFFLAVTGLIGAFQVFTQIYVLTPTGGVLGDTTTIVMYLYNKGFRDSNFSYASALAFILFVLVFVGTLVQNRVLSRRVTYDL</sequence>
<dbReference type="SUPFAM" id="SSF161098">
    <property type="entry name" value="MetI-like"/>
    <property type="match status" value="1"/>
</dbReference>
<comment type="similarity">
    <text evidence="7">Belongs to the binding-protein-dependent transport system permease family.</text>
</comment>
<dbReference type="PROSITE" id="PS50928">
    <property type="entry name" value="ABC_TM1"/>
    <property type="match status" value="1"/>
</dbReference>
<evidence type="ECO:0000256" key="6">
    <source>
        <dbReference type="ARBA" id="ARBA00023136"/>
    </source>
</evidence>
<feature type="transmembrane region" description="Helical" evidence="7">
    <location>
        <begin position="129"/>
        <end position="155"/>
    </location>
</feature>
<dbReference type="GO" id="GO:0005886">
    <property type="term" value="C:plasma membrane"/>
    <property type="evidence" value="ECO:0007669"/>
    <property type="project" value="UniProtKB-SubCell"/>
</dbReference>
<feature type="transmembrane region" description="Helical" evidence="7">
    <location>
        <begin position="47"/>
        <end position="64"/>
    </location>
</feature>
<dbReference type="InterPro" id="IPR000515">
    <property type="entry name" value="MetI-like"/>
</dbReference>
<dbReference type="RefSeq" id="WP_221276820.1">
    <property type="nucleotide sequence ID" value="NZ_JACHHG010000001.1"/>
</dbReference>
<feature type="transmembrane region" description="Helical" evidence="7">
    <location>
        <begin position="352"/>
        <end position="373"/>
    </location>
</feature>
<keyword evidence="3" id="KW-1003">Cell membrane</keyword>
<dbReference type="AlphaFoldDB" id="A0A841HXQ6"/>
<dbReference type="PANTHER" id="PTHR30193">
    <property type="entry name" value="ABC TRANSPORTER PERMEASE PROTEIN"/>
    <property type="match status" value="1"/>
</dbReference>
<organism evidence="9 10">
    <name type="scientific">Deinobacterium chartae</name>
    <dbReference type="NCBI Taxonomy" id="521158"/>
    <lineage>
        <taxon>Bacteria</taxon>
        <taxon>Thermotogati</taxon>
        <taxon>Deinococcota</taxon>
        <taxon>Deinococci</taxon>
        <taxon>Deinococcales</taxon>
        <taxon>Deinococcaceae</taxon>
        <taxon>Deinobacterium</taxon>
    </lineage>
</organism>
<feature type="transmembrane region" description="Helical" evidence="7">
    <location>
        <begin position="401"/>
        <end position="421"/>
    </location>
</feature>
<keyword evidence="9" id="KW-0762">Sugar transport</keyword>
<dbReference type="Proteomes" id="UP000569951">
    <property type="component" value="Unassembled WGS sequence"/>
</dbReference>
<feature type="domain" description="ABC transmembrane type-1" evidence="8">
    <location>
        <begin position="190"/>
        <end position="422"/>
    </location>
</feature>
<dbReference type="GO" id="GO:0055085">
    <property type="term" value="P:transmembrane transport"/>
    <property type="evidence" value="ECO:0007669"/>
    <property type="project" value="InterPro"/>
</dbReference>
<keyword evidence="4 7" id="KW-0812">Transmembrane</keyword>
<evidence type="ECO:0000259" key="8">
    <source>
        <dbReference type="PROSITE" id="PS50928"/>
    </source>
</evidence>
<evidence type="ECO:0000313" key="9">
    <source>
        <dbReference type="EMBL" id="MBB6096722.1"/>
    </source>
</evidence>
<feature type="transmembrane region" description="Helical" evidence="7">
    <location>
        <begin position="227"/>
        <end position="247"/>
    </location>
</feature>
<keyword evidence="10" id="KW-1185">Reference proteome</keyword>
<accession>A0A841HXQ6</accession>
<evidence type="ECO:0000313" key="10">
    <source>
        <dbReference type="Proteomes" id="UP000569951"/>
    </source>
</evidence>
<dbReference type="InterPro" id="IPR035906">
    <property type="entry name" value="MetI-like_sf"/>
</dbReference>
<dbReference type="EMBL" id="JACHHG010000001">
    <property type="protein sequence ID" value="MBB6096722.1"/>
    <property type="molecule type" value="Genomic_DNA"/>
</dbReference>
<evidence type="ECO:0000256" key="4">
    <source>
        <dbReference type="ARBA" id="ARBA00022692"/>
    </source>
</evidence>
<feature type="transmembrane region" description="Helical" evidence="7">
    <location>
        <begin position="101"/>
        <end position="117"/>
    </location>
</feature>
<dbReference type="PANTHER" id="PTHR30193:SF37">
    <property type="entry name" value="INNER MEMBRANE ABC TRANSPORTER PERMEASE PROTEIN YCJO"/>
    <property type="match status" value="1"/>
</dbReference>
<gene>
    <name evidence="9" type="ORF">HNR42_000134</name>
</gene>
<dbReference type="InterPro" id="IPR051393">
    <property type="entry name" value="ABC_transporter_permease"/>
</dbReference>
<dbReference type="CDD" id="cd06261">
    <property type="entry name" value="TM_PBP2"/>
    <property type="match status" value="1"/>
</dbReference>
<evidence type="ECO:0000256" key="5">
    <source>
        <dbReference type="ARBA" id="ARBA00022989"/>
    </source>
</evidence>
<dbReference type="Gene3D" id="1.10.3720.10">
    <property type="entry name" value="MetI-like"/>
    <property type="match status" value="1"/>
</dbReference>
<reference evidence="9 10" key="1">
    <citation type="submission" date="2020-08" db="EMBL/GenBank/DDBJ databases">
        <title>Genomic Encyclopedia of Type Strains, Phase IV (KMG-IV): sequencing the most valuable type-strain genomes for metagenomic binning, comparative biology and taxonomic classification.</title>
        <authorList>
            <person name="Goeker M."/>
        </authorList>
    </citation>
    <scope>NUCLEOTIDE SEQUENCE [LARGE SCALE GENOMIC DNA]</scope>
    <source>
        <strain evidence="9 10">DSM 21458</strain>
    </source>
</reference>
<proteinExistence type="inferred from homology"/>
<name>A0A841HXQ6_9DEIO</name>
<dbReference type="Pfam" id="PF00528">
    <property type="entry name" value="BPD_transp_1"/>
    <property type="match status" value="1"/>
</dbReference>